<organism evidence="1">
    <name type="scientific">Nothobranchius kadleci</name>
    <name type="common">African annual killifish</name>
    <dbReference type="NCBI Taxonomy" id="1051664"/>
    <lineage>
        <taxon>Eukaryota</taxon>
        <taxon>Metazoa</taxon>
        <taxon>Chordata</taxon>
        <taxon>Craniata</taxon>
        <taxon>Vertebrata</taxon>
        <taxon>Euteleostomi</taxon>
        <taxon>Actinopterygii</taxon>
        <taxon>Neopterygii</taxon>
        <taxon>Teleostei</taxon>
        <taxon>Neoteleostei</taxon>
        <taxon>Acanthomorphata</taxon>
        <taxon>Ovalentaria</taxon>
        <taxon>Atherinomorphae</taxon>
        <taxon>Cyprinodontiformes</taxon>
        <taxon>Nothobranchiidae</taxon>
        <taxon>Nothobranchius</taxon>
    </lineage>
</organism>
<gene>
    <name evidence="1" type="primary">CR936442.1</name>
</gene>
<feature type="non-terminal residue" evidence="1">
    <location>
        <position position="65"/>
    </location>
</feature>
<name>A0A1A8DMQ5_NOTKA</name>
<accession>A0A1A8DMQ5</accession>
<proteinExistence type="predicted"/>
<sequence>MIILIAHLLWPKEDLEGNTVQRESYPVLWYPSRLHILEFWDNRRGLWRYRRHLSFTGPEGLLRAA</sequence>
<dbReference type="EMBL" id="HAEA01006802">
    <property type="protein sequence ID" value="SBQ35282.1"/>
    <property type="molecule type" value="Transcribed_RNA"/>
</dbReference>
<dbReference type="AlphaFoldDB" id="A0A1A8DMQ5"/>
<reference evidence="1" key="1">
    <citation type="submission" date="2016-05" db="EMBL/GenBank/DDBJ databases">
        <authorList>
            <person name="Lavstsen T."/>
            <person name="Jespersen J.S."/>
        </authorList>
    </citation>
    <scope>NUCLEOTIDE SEQUENCE</scope>
    <source>
        <tissue evidence="1">Brain</tissue>
    </source>
</reference>
<reference evidence="1" key="2">
    <citation type="submission" date="2016-06" db="EMBL/GenBank/DDBJ databases">
        <title>The genome of a short-lived fish provides insights into sex chromosome evolution and the genetic control of aging.</title>
        <authorList>
            <person name="Reichwald K."/>
            <person name="Felder M."/>
            <person name="Petzold A."/>
            <person name="Koch P."/>
            <person name="Groth M."/>
            <person name="Platzer M."/>
        </authorList>
    </citation>
    <scope>NUCLEOTIDE SEQUENCE</scope>
    <source>
        <tissue evidence="1">Brain</tissue>
    </source>
</reference>
<keyword evidence="1" id="KW-0946">Virion</keyword>
<evidence type="ECO:0000313" key="1">
    <source>
        <dbReference type="EMBL" id="SBQ35282.1"/>
    </source>
</evidence>
<keyword evidence="1" id="KW-0261">Viral envelope protein</keyword>
<protein>
    <submittedName>
        <fullName evidence="1">Novel protein similar to envelope protein (Env), Uncharacterized protein</fullName>
    </submittedName>
</protein>